<sequence length="192" mass="22061">MHQNSNVILDRSGVLEKVLNDAKRRKIASEREKEKELSVAYRNDGANRPAFKFSLDSYSSRFAVLHFRFTKAEIYYLLDILKIDSGFVKEFKVRTSPLNALLCLLSRFAVPYRLADISVLLGLSPEVICSSVIKLCNYIYRKYWYLLKIGCYTMPKSRIDDLQSLSGQNYHPTLIGFIDATTVDICEPNEND</sequence>
<dbReference type="RefSeq" id="XP_064850732.1">
    <property type="nucleotide sequence ID" value="XM_064994660.1"/>
</dbReference>
<protein>
    <submittedName>
        <fullName evidence="1">Uncharacterized protein</fullName>
    </submittedName>
</protein>
<organism evidence="1 2">
    <name type="scientific">Saccharomycopsis crataegensis</name>
    <dbReference type="NCBI Taxonomy" id="43959"/>
    <lineage>
        <taxon>Eukaryota</taxon>
        <taxon>Fungi</taxon>
        <taxon>Dikarya</taxon>
        <taxon>Ascomycota</taxon>
        <taxon>Saccharomycotina</taxon>
        <taxon>Saccharomycetes</taxon>
        <taxon>Saccharomycopsidaceae</taxon>
        <taxon>Saccharomycopsis</taxon>
    </lineage>
</organism>
<gene>
    <name evidence="1" type="ORF">DASC09_010570</name>
</gene>
<name>A0AAV5QG37_9ASCO</name>
<dbReference type="EMBL" id="BTFZ01000002">
    <property type="protein sequence ID" value="GMM33732.1"/>
    <property type="molecule type" value="Genomic_DNA"/>
</dbReference>
<dbReference type="Proteomes" id="UP001360560">
    <property type="component" value="Unassembled WGS sequence"/>
</dbReference>
<keyword evidence="2" id="KW-1185">Reference proteome</keyword>
<dbReference type="GeneID" id="90071711"/>
<proteinExistence type="predicted"/>
<evidence type="ECO:0000313" key="1">
    <source>
        <dbReference type="EMBL" id="GMM33732.1"/>
    </source>
</evidence>
<evidence type="ECO:0000313" key="2">
    <source>
        <dbReference type="Proteomes" id="UP001360560"/>
    </source>
</evidence>
<reference evidence="1 2" key="1">
    <citation type="journal article" date="2023" name="Elife">
        <title>Identification of key yeast species and microbe-microbe interactions impacting larval growth of Drosophila in the wild.</title>
        <authorList>
            <person name="Mure A."/>
            <person name="Sugiura Y."/>
            <person name="Maeda R."/>
            <person name="Honda K."/>
            <person name="Sakurai N."/>
            <person name="Takahashi Y."/>
            <person name="Watada M."/>
            <person name="Katoh T."/>
            <person name="Gotoh A."/>
            <person name="Gotoh Y."/>
            <person name="Taniguchi I."/>
            <person name="Nakamura K."/>
            <person name="Hayashi T."/>
            <person name="Katayama T."/>
            <person name="Uemura T."/>
            <person name="Hattori Y."/>
        </authorList>
    </citation>
    <scope>NUCLEOTIDE SEQUENCE [LARGE SCALE GENOMIC DNA]</scope>
    <source>
        <strain evidence="1 2">SC-9</strain>
    </source>
</reference>
<comment type="caution">
    <text evidence="1">The sequence shown here is derived from an EMBL/GenBank/DDBJ whole genome shotgun (WGS) entry which is preliminary data.</text>
</comment>
<accession>A0AAV5QG37</accession>
<dbReference type="AlphaFoldDB" id="A0AAV5QG37"/>